<dbReference type="OrthoDB" id="8062037at2759"/>
<accession>A0A6A3AU17</accession>
<evidence type="ECO:0000256" key="11">
    <source>
        <dbReference type="ARBA" id="ARBA00024209"/>
    </source>
</evidence>
<evidence type="ECO:0000256" key="4">
    <source>
        <dbReference type="ARBA" id="ARBA00022679"/>
    </source>
</evidence>
<evidence type="ECO:0000256" key="10">
    <source>
        <dbReference type="ARBA" id="ARBA00023136"/>
    </source>
</evidence>
<evidence type="ECO:0000313" key="15">
    <source>
        <dbReference type="EMBL" id="KAE8706887.1"/>
    </source>
</evidence>
<feature type="domain" description="RING-type" evidence="14">
    <location>
        <begin position="120"/>
        <end position="162"/>
    </location>
</feature>
<evidence type="ECO:0000256" key="8">
    <source>
        <dbReference type="ARBA" id="ARBA00022833"/>
    </source>
</evidence>
<comment type="similarity">
    <text evidence="11">Belongs to the RING-type zinc finger family. ATL subfamily.</text>
</comment>
<evidence type="ECO:0000256" key="2">
    <source>
        <dbReference type="ARBA" id="ARBA00004167"/>
    </source>
</evidence>
<keyword evidence="8" id="KW-0862">Zinc</keyword>
<evidence type="ECO:0000256" key="9">
    <source>
        <dbReference type="ARBA" id="ARBA00022989"/>
    </source>
</evidence>
<keyword evidence="5 13" id="KW-0812">Transmembrane</keyword>
<dbReference type="CDD" id="cd16461">
    <property type="entry name" value="RING-H2_EL5-like"/>
    <property type="match status" value="1"/>
</dbReference>
<dbReference type="Gene3D" id="3.30.40.10">
    <property type="entry name" value="Zinc/RING finger domain, C3HC4 (zinc finger)"/>
    <property type="match status" value="1"/>
</dbReference>
<comment type="subcellular location">
    <subcellularLocation>
        <location evidence="2">Membrane</location>
        <topology evidence="2">Single-pass membrane protein</topology>
    </subcellularLocation>
</comment>
<dbReference type="Pfam" id="PF13639">
    <property type="entry name" value="zf-RING_2"/>
    <property type="match status" value="1"/>
</dbReference>
<reference evidence="15" key="1">
    <citation type="submission" date="2019-09" db="EMBL/GenBank/DDBJ databases">
        <title>Draft genome information of white flower Hibiscus syriacus.</title>
        <authorList>
            <person name="Kim Y.-M."/>
        </authorList>
    </citation>
    <scope>NUCLEOTIDE SEQUENCE [LARGE SCALE GENOMIC DNA]</scope>
    <source>
        <strain evidence="15">YM2019G1</strain>
    </source>
</reference>
<dbReference type="InterPro" id="IPR044602">
    <property type="entry name" value="ATL10/ATL72-79-like"/>
</dbReference>
<evidence type="ECO:0000259" key="14">
    <source>
        <dbReference type="PROSITE" id="PS50089"/>
    </source>
</evidence>
<keyword evidence="7" id="KW-0833">Ubl conjugation pathway</keyword>
<feature type="transmembrane region" description="Helical" evidence="13">
    <location>
        <begin position="51"/>
        <end position="73"/>
    </location>
</feature>
<keyword evidence="16" id="KW-1185">Reference proteome</keyword>
<dbReference type="InterPro" id="IPR001841">
    <property type="entry name" value="Znf_RING"/>
</dbReference>
<evidence type="ECO:0000256" key="3">
    <source>
        <dbReference type="ARBA" id="ARBA00012483"/>
    </source>
</evidence>
<dbReference type="Proteomes" id="UP000436088">
    <property type="component" value="Unassembled WGS sequence"/>
</dbReference>
<keyword evidence="4" id="KW-0808">Transferase</keyword>
<evidence type="ECO:0000256" key="1">
    <source>
        <dbReference type="ARBA" id="ARBA00000900"/>
    </source>
</evidence>
<evidence type="ECO:0000256" key="7">
    <source>
        <dbReference type="ARBA" id="ARBA00022786"/>
    </source>
</evidence>
<evidence type="ECO:0000256" key="5">
    <source>
        <dbReference type="ARBA" id="ARBA00022692"/>
    </source>
</evidence>
<dbReference type="AlphaFoldDB" id="A0A6A3AU17"/>
<comment type="caution">
    <text evidence="15">The sequence shown here is derived from an EMBL/GenBank/DDBJ whole genome shotgun (WGS) entry which is preliminary data.</text>
</comment>
<dbReference type="InterPro" id="IPR013083">
    <property type="entry name" value="Znf_RING/FYVE/PHD"/>
</dbReference>
<dbReference type="PANTHER" id="PTHR46905:SF5">
    <property type="entry name" value="RING-TYPE E3 UBIQUITIN TRANSFERASE"/>
    <property type="match status" value="1"/>
</dbReference>
<dbReference type="PROSITE" id="PS50089">
    <property type="entry name" value="ZF_RING_2"/>
    <property type="match status" value="1"/>
</dbReference>
<dbReference type="GO" id="GO:0008270">
    <property type="term" value="F:zinc ion binding"/>
    <property type="evidence" value="ECO:0007669"/>
    <property type="project" value="UniProtKB-KW"/>
</dbReference>
<evidence type="ECO:0000313" key="16">
    <source>
        <dbReference type="Proteomes" id="UP000436088"/>
    </source>
</evidence>
<dbReference type="EMBL" id="VEPZ02000966">
    <property type="protein sequence ID" value="KAE8706887.1"/>
    <property type="molecule type" value="Genomic_DNA"/>
</dbReference>
<keyword evidence="10 13" id="KW-0472">Membrane</keyword>
<evidence type="ECO:0000256" key="12">
    <source>
        <dbReference type="PROSITE-ProRule" id="PRU00175"/>
    </source>
</evidence>
<proteinExistence type="inferred from homology"/>
<dbReference type="UniPathway" id="UPA00143"/>
<keyword evidence="6" id="KW-0479">Metal-binding</keyword>
<dbReference type="SMART" id="SM00184">
    <property type="entry name" value="RING"/>
    <property type="match status" value="1"/>
</dbReference>
<dbReference type="PANTHER" id="PTHR46905">
    <property type="entry name" value="RING-H2 FINGER PROTEIN ATL78"/>
    <property type="match status" value="1"/>
</dbReference>
<organism evidence="15 16">
    <name type="scientific">Hibiscus syriacus</name>
    <name type="common">Rose of Sharon</name>
    <dbReference type="NCBI Taxonomy" id="106335"/>
    <lineage>
        <taxon>Eukaryota</taxon>
        <taxon>Viridiplantae</taxon>
        <taxon>Streptophyta</taxon>
        <taxon>Embryophyta</taxon>
        <taxon>Tracheophyta</taxon>
        <taxon>Spermatophyta</taxon>
        <taxon>Magnoliopsida</taxon>
        <taxon>eudicotyledons</taxon>
        <taxon>Gunneridae</taxon>
        <taxon>Pentapetalae</taxon>
        <taxon>rosids</taxon>
        <taxon>malvids</taxon>
        <taxon>Malvales</taxon>
        <taxon>Malvaceae</taxon>
        <taxon>Malvoideae</taxon>
        <taxon>Hibiscus</taxon>
    </lineage>
</organism>
<dbReference type="GO" id="GO:0016020">
    <property type="term" value="C:membrane"/>
    <property type="evidence" value="ECO:0007669"/>
    <property type="project" value="UniProtKB-SubCell"/>
</dbReference>
<sequence>MATSVTSTHFSQELLQSFHSRKFILHSSLYPAISPAQGHSYSINDIIHTNAAIVLLLALVCTIISASGLLCMVKCGTRGSVSAAAEPKLANRGVKQKVLNSFPVVKYATEPKRPDLGTACVTCLSEFTAGEGLRILPECNHGFHTSCIDTWLGSHSSCPTCRHCPTETNNIDMESMKPVEQ</sequence>
<evidence type="ECO:0000256" key="6">
    <source>
        <dbReference type="ARBA" id="ARBA00022723"/>
    </source>
</evidence>
<gene>
    <name evidence="15" type="ORF">F3Y22_tig00110387pilonHSYRG00107</name>
</gene>
<comment type="catalytic activity">
    <reaction evidence="1">
        <text>S-ubiquitinyl-[E2 ubiquitin-conjugating enzyme]-L-cysteine + [acceptor protein]-L-lysine = [E2 ubiquitin-conjugating enzyme]-L-cysteine + N(6)-ubiquitinyl-[acceptor protein]-L-lysine.</text>
        <dbReference type="EC" id="2.3.2.27"/>
    </reaction>
</comment>
<name>A0A6A3AU17_HIBSY</name>
<protein>
    <recommendedName>
        <fullName evidence="3">RING-type E3 ubiquitin transferase</fullName>
        <ecNumber evidence="3">2.3.2.27</ecNumber>
    </recommendedName>
</protein>
<evidence type="ECO:0000256" key="13">
    <source>
        <dbReference type="SAM" id="Phobius"/>
    </source>
</evidence>
<dbReference type="EC" id="2.3.2.27" evidence="3"/>
<dbReference type="GO" id="GO:0061630">
    <property type="term" value="F:ubiquitin protein ligase activity"/>
    <property type="evidence" value="ECO:0007669"/>
    <property type="project" value="UniProtKB-EC"/>
</dbReference>
<dbReference type="SUPFAM" id="SSF57850">
    <property type="entry name" value="RING/U-box"/>
    <property type="match status" value="1"/>
</dbReference>
<keyword evidence="12" id="KW-0863">Zinc-finger</keyword>
<keyword evidence="9 13" id="KW-1133">Transmembrane helix</keyword>
<dbReference type="GO" id="GO:0016567">
    <property type="term" value="P:protein ubiquitination"/>
    <property type="evidence" value="ECO:0007669"/>
    <property type="project" value="UniProtKB-UniPathway"/>
</dbReference>